<name>A0A402AWZ8_9CHLR</name>
<keyword evidence="3" id="KW-1185">Reference proteome</keyword>
<evidence type="ECO:0000313" key="2">
    <source>
        <dbReference type="EMBL" id="GCE23670.1"/>
    </source>
</evidence>
<gene>
    <name evidence="2" type="ORF">KDK_74700</name>
</gene>
<accession>A0A402AWZ8</accession>
<organism evidence="2 3">
    <name type="scientific">Dictyobacter kobayashii</name>
    <dbReference type="NCBI Taxonomy" id="2014872"/>
    <lineage>
        <taxon>Bacteria</taxon>
        <taxon>Bacillati</taxon>
        <taxon>Chloroflexota</taxon>
        <taxon>Ktedonobacteria</taxon>
        <taxon>Ktedonobacterales</taxon>
        <taxon>Dictyobacteraceae</taxon>
        <taxon>Dictyobacter</taxon>
    </lineage>
</organism>
<sequence length="334" mass="37042">MNTTHTIYANSGASAFSNDQELYTVPQLSFEDVLPTAQPNNIMASPSQSFPVTDNISSINGQAISSEVPQLDFPVAQLPVTPSNLEQELQPSSSNSTQQSLLPALYQPPVYNQLQERQSTVSLQLVPEEAVKSLLPVQPVEQELVRIPPMYVAPRPLHPRKKVISGLTSVLIVALLLCAGSLYYAQSRGIFNFITGAANVNNINATPEAPLPDPSKDQLLGPAADIIPAATTTSRYDPTTLEPAFGIQIFRINQPVYLTYTVQPAKDDGRVLVKWYTNNHFFYQQQSAMVIIKQLKANETRNGLFEMRFVHPAECKAELWWNNKLAKTLYFVVR</sequence>
<protein>
    <submittedName>
        <fullName evidence="2">Uncharacterized protein</fullName>
    </submittedName>
</protein>
<dbReference type="Proteomes" id="UP000287188">
    <property type="component" value="Unassembled WGS sequence"/>
</dbReference>
<dbReference type="EMBL" id="BIFS01000002">
    <property type="protein sequence ID" value="GCE23670.1"/>
    <property type="molecule type" value="Genomic_DNA"/>
</dbReference>
<keyword evidence="1" id="KW-0812">Transmembrane</keyword>
<evidence type="ECO:0000256" key="1">
    <source>
        <dbReference type="SAM" id="Phobius"/>
    </source>
</evidence>
<keyword evidence="1" id="KW-1133">Transmembrane helix</keyword>
<dbReference type="RefSeq" id="WP_126557058.1">
    <property type="nucleotide sequence ID" value="NZ_BIFS01000002.1"/>
</dbReference>
<keyword evidence="1" id="KW-0472">Membrane</keyword>
<comment type="caution">
    <text evidence="2">The sequence shown here is derived from an EMBL/GenBank/DDBJ whole genome shotgun (WGS) entry which is preliminary data.</text>
</comment>
<proteinExistence type="predicted"/>
<reference evidence="3" key="1">
    <citation type="submission" date="2018-12" db="EMBL/GenBank/DDBJ databases">
        <title>Tengunoibacter tsumagoiensis gen. nov., sp. nov., Dictyobacter kobayashii sp. nov., D. alpinus sp. nov., and D. joshuensis sp. nov. and description of Dictyobacteraceae fam. nov. within the order Ktedonobacterales isolated from Tengu-no-mugimeshi.</title>
        <authorList>
            <person name="Wang C.M."/>
            <person name="Zheng Y."/>
            <person name="Sakai Y."/>
            <person name="Toyoda A."/>
            <person name="Minakuchi Y."/>
            <person name="Abe K."/>
            <person name="Yokota A."/>
            <person name="Yabe S."/>
        </authorList>
    </citation>
    <scope>NUCLEOTIDE SEQUENCE [LARGE SCALE GENOMIC DNA]</scope>
    <source>
        <strain evidence="3">Uno11</strain>
    </source>
</reference>
<evidence type="ECO:0000313" key="3">
    <source>
        <dbReference type="Proteomes" id="UP000287188"/>
    </source>
</evidence>
<dbReference type="OrthoDB" id="145194at2"/>
<dbReference type="AlphaFoldDB" id="A0A402AWZ8"/>
<feature type="transmembrane region" description="Helical" evidence="1">
    <location>
        <begin position="163"/>
        <end position="185"/>
    </location>
</feature>